<dbReference type="KEGG" id="psyt:DSAG12_03269"/>
<evidence type="ECO:0000313" key="6">
    <source>
        <dbReference type="EMBL" id="QEE17432.1"/>
    </source>
</evidence>
<dbReference type="PROSITE" id="PS00455">
    <property type="entry name" value="AMP_BINDING"/>
    <property type="match status" value="1"/>
</dbReference>
<feature type="domain" description="AMP-dependent synthetase/ligase" evidence="4">
    <location>
        <begin position="51"/>
        <end position="441"/>
    </location>
</feature>
<dbReference type="AlphaFoldDB" id="A0A5B9DEB1"/>
<dbReference type="Gene3D" id="3.40.50.12780">
    <property type="entry name" value="N-terminal domain of ligase-like"/>
    <property type="match status" value="1"/>
</dbReference>
<sequence>MNQNSNKMELDWIKSTAPLNENIEDYLWYQSWPKDIRKHLTYPNKSLHELFTESVKRNSDLPYLSILGIDYSYNQINDMSNRFANALKLKGYGIGDHIAIFMPNLPQFVFVFFGILKIGATVVPISPLLGKKELTKIFKDSKISALVGLDILYPNLEPILSEISGLKDVIFTSLGDLISPVLRIVAKLIRKIPPTPKIKIKYEKLYSLIKNSSNHPISTKIDPKETIAVIGYTGGTTGIPKGAMLTHQNLVSNLHQGREWARIAHPIGIHKRFVGAVPFFHIIGLNAVMLVAMFYDSTIYLFPDPRKFESILQGIEKNKINYFHGVPTLHQAILNHPKFAKYDLSSLEMIFSGAAPLPKELGERLEKETRAMVIEAYGMTETSPMVAANPFEENNHRFGSIGIPFPDTEFKIFNENGDLELDVGKIGEIAIKGPQVMKGYWNNPSETAKTLRNGYIFTGDMGYLDKTGFLYIVDRKKDMIIASGYKIFPSELEQLVIQNFPEFKEAVITGTPDEYRGETVKLIAILRENVSISKERIINFFKENVAVYKIPKIIEFRSELPKTALGKVNRRKIRTQEFKTQVS</sequence>
<evidence type="ECO:0000259" key="5">
    <source>
        <dbReference type="Pfam" id="PF13193"/>
    </source>
</evidence>
<dbReference type="RefSeq" id="WP_147664325.1">
    <property type="nucleotide sequence ID" value="NZ_CP042905.2"/>
</dbReference>
<organism evidence="6 7">
    <name type="scientific">Promethearchaeum syntrophicum</name>
    <dbReference type="NCBI Taxonomy" id="2594042"/>
    <lineage>
        <taxon>Archaea</taxon>
        <taxon>Promethearchaeati</taxon>
        <taxon>Promethearchaeota</taxon>
        <taxon>Promethearchaeia</taxon>
        <taxon>Promethearchaeales</taxon>
        <taxon>Promethearchaeaceae</taxon>
        <taxon>Promethearchaeum</taxon>
    </lineage>
</organism>
<dbReference type="GO" id="GO:0003987">
    <property type="term" value="F:acetate-CoA ligase activity"/>
    <property type="evidence" value="ECO:0007669"/>
    <property type="project" value="UniProtKB-EC"/>
</dbReference>
<feature type="transmembrane region" description="Helical" evidence="3">
    <location>
        <begin position="108"/>
        <end position="129"/>
    </location>
</feature>
<comment type="similarity">
    <text evidence="1">Belongs to the ATP-dependent AMP-binding enzyme family.</text>
</comment>
<dbReference type="InterPro" id="IPR000873">
    <property type="entry name" value="AMP-dep_synth/lig_dom"/>
</dbReference>
<dbReference type="Proteomes" id="UP000321408">
    <property type="component" value="Chromosome"/>
</dbReference>
<dbReference type="PANTHER" id="PTHR24096">
    <property type="entry name" value="LONG-CHAIN-FATTY-ACID--COA LIGASE"/>
    <property type="match status" value="1"/>
</dbReference>
<dbReference type="InterPro" id="IPR045851">
    <property type="entry name" value="AMP-bd_C_sf"/>
</dbReference>
<dbReference type="InterPro" id="IPR042099">
    <property type="entry name" value="ANL_N_sf"/>
</dbReference>
<dbReference type="Pfam" id="PF00501">
    <property type="entry name" value="AMP-binding"/>
    <property type="match status" value="1"/>
</dbReference>
<dbReference type="PANTHER" id="PTHR24096:SF149">
    <property type="entry name" value="AMP-BINDING DOMAIN-CONTAINING PROTEIN-RELATED"/>
    <property type="match status" value="1"/>
</dbReference>
<dbReference type="InterPro" id="IPR020845">
    <property type="entry name" value="AMP-binding_CS"/>
</dbReference>
<dbReference type="OrthoDB" id="35688at2157"/>
<evidence type="ECO:0000256" key="1">
    <source>
        <dbReference type="ARBA" id="ARBA00006432"/>
    </source>
</evidence>
<keyword evidence="3" id="KW-0472">Membrane</keyword>
<gene>
    <name evidence="6" type="ORF">DSAG12_03269</name>
</gene>
<dbReference type="EMBL" id="CP042905">
    <property type="protein sequence ID" value="QEE17432.1"/>
    <property type="molecule type" value="Genomic_DNA"/>
</dbReference>
<reference evidence="6 7" key="2">
    <citation type="journal article" date="2024" name="Int. J. Syst. Evol. Microbiol.">
        <title>Promethearchaeum syntrophicum gen. nov., sp. nov., an anaerobic, obligately syntrophic archaeon, the first isolate of the lineage 'Asgard' archaea, and proposal of the new archaeal phylum Promethearchaeota phyl. nov. and kingdom Promethearchaeati regn. nov.</title>
        <authorList>
            <person name="Imachi H."/>
            <person name="Nobu M.K."/>
            <person name="Kato S."/>
            <person name="Takaki Y."/>
            <person name="Miyazaki M."/>
            <person name="Miyata M."/>
            <person name="Ogawara M."/>
            <person name="Saito Y."/>
            <person name="Sakai S."/>
            <person name="Tahara Y.O."/>
            <person name="Takano Y."/>
            <person name="Tasumi E."/>
            <person name="Uematsu K."/>
            <person name="Yoshimura T."/>
            <person name="Itoh T."/>
            <person name="Ohkuma M."/>
            <person name="Takai K."/>
        </authorList>
    </citation>
    <scope>NUCLEOTIDE SEQUENCE [LARGE SCALE GENOMIC DNA]</scope>
    <source>
        <strain evidence="6 7">MK-D1</strain>
    </source>
</reference>
<keyword evidence="2" id="KW-0436">Ligase</keyword>
<feature type="transmembrane region" description="Helical" evidence="3">
    <location>
        <begin position="273"/>
        <end position="295"/>
    </location>
</feature>
<keyword evidence="3" id="KW-1133">Transmembrane helix</keyword>
<reference evidence="6 7" key="1">
    <citation type="journal article" date="2020" name="Nature">
        <title>Isolation of an archaeon at the prokaryote-eukaryote interface.</title>
        <authorList>
            <person name="Imachi H."/>
            <person name="Nobu M.K."/>
            <person name="Nakahara N."/>
            <person name="Morono Y."/>
            <person name="Ogawara M."/>
            <person name="Takaki Y."/>
            <person name="Takano Y."/>
            <person name="Uematsu K."/>
            <person name="Ikuta T."/>
            <person name="Ito M."/>
            <person name="Matsui Y."/>
            <person name="Miyazaki M."/>
            <person name="Murata K."/>
            <person name="Saito Y."/>
            <person name="Sakai S."/>
            <person name="Song C."/>
            <person name="Tasumi E."/>
            <person name="Yamanaka Y."/>
            <person name="Yamaguchi T."/>
            <person name="Kamagata Y."/>
            <person name="Tamaki H."/>
            <person name="Takai K."/>
        </authorList>
    </citation>
    <scope>NUCLEOTIDE SEQUENCE [LARGE SCALE GENOMIC DNA]</scope>
    <source>
        <strain evidence="6 7">MK-D1</strain>
    </source>
</reference>
<dbReference type="Gene3D" id="3.30.300.30">
    <property type="match status" value="1"/>
</dbReference>
<dbReference type="InterPro" id="IPR025110">
    <property type="entry name" value="AMP-bd_C"/>
</dbReference>
<evidence type="ECO:0000256" key="3">
    <source>
        <dbReference type="SAM" id="Phobius"/>
    </source>
</evidence>
<dbReference type="SUPFAM" id="SSF56801">
    <property type="entry name" value="Acetyl-CoA synthetase-like"/>
    <property type="match status" value="1"/>
</dbReference>
<evidence type="ECO:0000259" key="4">
    <source>
        <dbReference type="Pfam" id="PF00501"/>
    </source>
</evidence>
<feature type="domain" description="AMP-binding enzyme C-terminal" evidence="5">
    <location>
        <begin position="496"/>
        <end position="567"/>
    </location>
</feature>
<keyword evidence="7" id="KW-1185">Reference proteome</keyword>
<keyword evidence="3" id="KW-0812">Transmembrane</keyword>
<dbReference type="GeneID" id="41331237"/>
<dbReference type="Pfam" id="PF13193">
    <property type="entry name" value="AMP-binding_C"/>
    <property type="match status" value="1"/>
</dbReference>
<protein>
    <submittedName>
        <fullName evidence="6">AMP-binding protein</fullName>
    </submittedName>
</protein>
<name>A0A5B9DEB1_9ARCH</name>
<proteinExistence type="inferred from homology"/>
<accession>A0A5B9DEB1</accession>
<evidence type="ECO:0000256" key="2">
    <source>
        <dbReference type="ARBA" id="ARBA00022598"/>
    </source>
</evidence>
<evidence type="ECO:0000313" key="7">
    <source>
        <dbReference type="Proteomes" id="UP000321408"/>
    </source>
</evidence>